<evidence type="ECO:0000256" key="1">
    <source>
        <dbReference type="SAM" id="MobiDB-lite"/>
    </source>
</evidence>
<proteinExistence type="predicted"/>
<evidence type="ECO:0000313" key="3">
    <source>
        <dbReference type="Proteomes" id="UP000285860"/>
    </source>
</evidence>
<feature type="region of interest" description="Disordered" evidence="1">
    <location>
        <begin position="1"/>
        <end position="30"/>
    </location>
</feature>
<feature type="compositionally biased region" description="Polar residues" evidence="1">
    <location>
        <begin position="1"/>
        <end position="19"/>
    </location>
</feature>
<accession>A0A420S269</accession>
<organism evidence="2 3">
    <name type="scientific">Fusarium oxysporum</name>
    <name type="common">Fusarium vascular wilt</name>
    <dbReference type="NCBI Taxonomy" id="5507"/>
    <lineage>
        <taxon>Eukaryota</taxon>
        <taxon>Fungi</taxon>
        <taxon>Dikarya</taxon>
        <taxon>Ascomycota</taxon>
        <taxon>Pezizomycotina</taxon>
        <taxon>Sordariomycetes</taxon>
        <taxon>Hypocreomycetidae</taxon>
        <taxon>Hypocreales</taxon>
        <taxon>Nectriaceae</taxon>
        <taxon>Fusarium</taxon>
        <taxon>Fusarium oxysporum species complex</taxon>
    </lineage>
</organism>
<dbReference type="VEuPathDB" id="FungiDB:FOMG_17535"/>
<dbReference type="VEuPathDB" id="FungiDB:FOZG_15806"/>
<dbReference type="VEuPathDB" id="FungiDB:FOXG_22805"/>
<sequence>MSQSQTTESVSSLQYSSLNMAKGDDGRSQPLPLVQTFDAATAKVNDIVAALMRTGGCVLKGAIAAEDLAQIEKGHPHLHPGRWRLG</sequence>
<dbReference type="Proteomes" id="UP000285860">
    <property type="component" value="Unassembled WGS sequence"/>
</dbReference>
<dbReference type="OrthoDB" id="10298844at2759"/>
<reference evidence="2 3" key="1">
    <citation type="journal article" date="2018" name="Sci. Rep.">
        <title>Characterisation of pathogen-specific regions and novel effector candidates in Fusarium oxysporum f. sp. cepae.</title>
        <authorList>
            <person name="Armitage A.D."/>
            <person name="Taylor A."/>
            <person name="Sobczyk M.K."/>
            <person name="Baxter L."/>
            <person name="Greenfield B.P."/>
            <person name="Bates H.J."/>
            <person name="Wilson F."/>
            <person name="Jackson A.C."/>
            <person name="Ott S."/>
            <person name="Harrison R.J."/>
            <person name="Clarkson J.P."/>
        </authorList>
    </citation>
    <scope>NUCLEOTIDE SEQUENCE [LARGE SCALE GENOMIC DNA]</scope>
    <source>
        <strain evidence="2 3">Fo_A28</strain>
    </source>
</reference>
<dbReference type="VEuPathDB" id="FungiDB:FOIG_16685"/>
<gene>
    <name evidence="2" type="ORF">BFJ68_g14529</name>
</gene>
<dbReference type="EMBL" id="MRCY01000125">
    <property type="protein sequence ID" value="RKK96060.1"/>
    <property type="molecule type" value="Genomic_DNA"/>
</dbReference>
<dbReference type="AlphaFoldDB" id="A0A420S269"/>
<comment type="caution">
    <text evidence="2">The sequence shown here is derived from an EMBL/GenBank/DDBJ whole genome shotgun (WGS) entry which is preliminary data.</text>
</comment>
<evidence type="ECO:0000313" key="2">
    <source>
        <dbReference type="EMBL" id="RKK96060.1"/>
    </source>
</evidence>
<name>A0A420S269_FUSOX</name>
<protein>
    <submittedName>
        <fullName evidence="2">Uncharacterized protein</fullName>
    </submittedName>
</protein>